<dbReference type="InterPro" id="IPR029061">
    <property type="entry name" value="THDP-binding"/>
</dbReference>
<dbReference type="CDD" id="cd07039">
    <property type="entry name" value="TPP_PYR_POX"/>
    <property type="match status" value="1"/>
</dbReference>
<evidence type="ECO:0000256" key="3">
    <source>
        <dbReference type="RuleBase" id="RU362132"/>
    </source>
</evidence>
<evidence type="ECO:0000313" key="8">
    <source>
        <dbReference type="Proteomes" id="UP001429601"/>
    </source>
</evidence>
<dbReference type="PANTHER" id="PTHR42981:SF2">
    <property type="entry name" value="PYRUVATE DEHYDROGENASE [UBIQUINONE]"/>
    <property type="match status" value="1"/>
</dbReference>
<name>A0ABX0Q5P0_9GAMM</name>
<feature type="domain" description="Thiamine pyrophosphate enzyme central" evidence="4">
    <location>
        <begin position="198"/>
        <end position="328"/>
    </location>
</feature>
<sequence length="592" mass="64715">MSKTVGDFLLERLSEWHVRRIYGYPGDGINGIMGAMGRAADRFDYIRVRHEEMAAFMAGGHAKFTGEVGVCLATSGPGAIHLLNGLYDARMDHVPVVAIVGQQARSALGSDYQQEVDLHVLFKDVCSYVETVVSPAQLRHVVDRAFRIAKAERAVTCIIVPNDLQEMPAVPSPPRAHGNVYSGVGDASPHPFPSDDELQRAADVLNAGSRPAILIGAGALGAGKEVIAVAEKLQAGVAKALLGKAALADDLPFVTGSIGLLGTKPSWEMMDHCDTLLMIGTTFPYSEFLPEDGKARAVQIDISPRNVSMRYPTEVNLIGDSAAVLRKLLPLLKQRTDTEWRERIEVNVRKWWRALELKAMQPASPINPQRVFWELSSALPDRTIVTGDSGSHTNWFARDMKLREGMMASVSGKLATMGSGVPYAIAAKMAHPDRHVLAVVGDGAMQMNGNAELVTVKQYWKRWSNPNFVVMVLVNNDLNQVTWEQRALAGDPKFAAAQDVEPFPYARYGEMLGFKGIRVERPEDILDAWREAFNAPCPVVIEFVTDPDVPPLPPHITFAQAKAFMSALAKRDPDAPGMIRQALREIWAGLGA</sequence>
<dbReference type="Pfam" id="PF02775">
    <property type="entry name" value="TPP_enzyme_C"/>
    <property type="match status" value="1"/>
</dbReference>
<dbReference type="InterPro" id="IPR011766">
    <property type="entry name" value="TPP_enzyme_TPP-bd"/>
</dbReference>
<dbReference type="InterPro" id="IPR029035">
    <property type="entry name" value="DHS-like_NAD/FAD-binding_dom"/>
</dbReference>
<dbReference type="Gene3D" id="3.40.50.970">
    <property type="match status" value="2"/>
</dbReference>
<feature type="domain" description="Thiamine pyrophosphate enzyme TPP-binding" evidence="5">
    <location>
        <begin position="388"/>
        <end position="543"/>
    </location>
</feature>
<dbReference type="SUPFAM" id="SSF52467">
    <property type="entry name" value="DHS-like NAD/FAD-binding domain"/>
    <property type="match status" value="1"/>
</dbReference>
<dbReference type="PANTHER" id="PTHR42981">
    <property type="entry name" value="PYRUVATE DEHYDROGENASE [UBIQUINONE]"/>
    <property type="match status" value="1"/>
</dbReference>
<reference evidence="7 8" key="1">
    <citation type="journal article" date="2011" name="Curr. Microbiol.">
        <title>Luteibacter jiangsuensis sp. nov.: a methamidophos-degrading bacterium isolated from a methamidophos-manufacturing factory.</title>
        <authorList>
            <person name="Wang L."/>
            <person name="Wang G.L."/>
            <person name="Li S.P."/>
            <person name="Jiang J.D."/>
        </authorList>
    </citation>
    <scope>NUCLEOTIDE SEQUENCE [LARGE SCALE GENOMIC DNA]</scope>
    <source>
        <strain evidence="7 8">CGMCC 1.10133</strain>
    </source>
</reference>
<evidence type="ECO:0000313" key="7">
    <source>
        <dbReference type="EMBL" id="NID05707.1"/>
    </source>
</evidence>
<dbReference type="Proteomes" id="UP001429601">
    <property type="component" value="Unassembled WGS sequence"/>
</dbReference>
<feature type="domain" description="Thiamine pyrophosphate enzyme N-terminal TPP-binding" evidence="6">
    <location>
        <begin position="4"/>
        <end position="117"/>
    </location>
</feature>
<dbReference type="EMBL" id="JAAQQR010000005">
    <property type="protein sequence ID" value="NID05707.1"/>
    <property type="molecule type" value="Genomic_DNA"/>
</dbReference>
<accession>A0ABX0Q5P0</accession>
<gene>
    <name evidence="7" type="ORF">HBF26_12480</name>
</gene>
<proteinExistence type="inferred from homology"/>
<evidence type="ECO:0000256" key="2">
    <source>
        <dbReference type="ARBA" id="ARBA00023052"/>
    </source>
</evidence>
<dbReference type="InterPro" id="IPR000399">
    <property type="entry name" value="TPP-bd_CS"/>
</dbReference>
<organism evidence="7 8">
    <name type="scientific">Luteibacter jiangsuensis</name>
    <dbReference type="NCBI Taxonomy" id="637577"/>
    <lineage>
        <taxon>Bacteria</taxon>
        <taxon>Pseudomonadati</taxon>
        <taxon>Pseudomonadota</taxon>
        <taxon>Gammaproteobacteria</taxon>
        <taxon>Lysobacterales</taxon>
        <taxon>Rhodanobacteraceae</taxon>
        <taxon>Luteibacter</taxon>
    </lineage>
</organism>
<dbReference type="InterPro" id="IPR047210">
    <property type="entry name" value="TPP_PYR_POXB-like"/>
</dbReference>
<comment type="caution">
    <text evidence="7">The sequence shown here is derived from an EMBL/GenBank/DDBJ whole genome shotgun (WGS) entry which is preliminary data.</text>
</comment>
<dbReference type="Pfam" id="PF00205">
    <property type="entry name" value="TPP_enzyme_M"/>
    <property type="match status" value="1"/>
</dbReference>
<keyword evidence="8" id="KW-1185">Reference proteome</keyword>
<keyword evidence="2 3" id="KW-0786">Thiamine pyrophosphate</keyword>
<dbReference type="InterPro" id="IPR047211">
    <property type="entry name" value="POXB-like"/>
</dbReference>
<comment type="similarity">
    <text evidence="1 3">Belongs to the TPP enzyme family.</text>
</comment>
<dbReference type="InterPro" id="IPR012001">
    <property type="entry name" value="Thiamin_PyroP_enz_TPP-bd_dom"/>
</dbReference>
<dbReference type="SUPFAM" id="SSF52518">
    <property type="entry name" value="Thiamin diphosphate-binding fold (THDP-binding)"/>
    <property type="match status" value="2"/>
</dbReference>
<dbReference type="InterPro" id="IPR047212">
    <property type="entry name" value="TPP_POXB-like"/>
</dbReference>
<dbReference type="NCBIfam" id="NF006129">
    <property type="entry name" value="PRK08273.1"/>
    <property type="match status" value="1"/>
</dbReference>
<evidence type="ECO:0000259" key="6">
    <source>
        <dbReference type="Pfam" id="PF02776"/>
    </source>
</evidence>
<evidence type="ECO:0000259" key="4">
    <source>
        <dbReference type="Pfam" id="PF00205"/>
    </source>
</evidence>
<dbReference type="Gene3D" id="3.40.50.1220">
    <property type="entry name" value="TPP-binding domain"/>
    <property type="match status" value="1"/>
</dbReference>
<dbReference type="RefSeq" id="WP_167126848.1">
    <property type="nucleotide sequence ID" value="NZ_JAAQQR010000005.1"/>
</dbReference>
<dbReference type="CDD" id="cd02014">
    <property type="entry name" value="TPP_POX"/>
    <property type="match status" value="1"/>
</dbReference>
<dbReference type="Pfam" id="PF02776">
    <property type="entry name" value="TPP_enzyme_N"/>
    <property type="match status" value="1"/>
</dbReference>
<protein>
    <submittedName>
        <fullName evidence="7">Thiamine pyrophosphate-requiring protein</fullName>
    </submittedName>
</protein>
<evidence type="ECO:0000259" key="5">
    <source>
        <dbReference type="Pfam" id="PF02775"/>
    </source>
</evidence>
<evidence type="ECO:0000256" key="1">
    <source>
        <dbReference type="ARBA" id="ARBA00007812"/>
    </source>
</evidence>
<dbReference type="PROSITE" id="PS00187">
    <property type="entry name" value="TPP_ENZYMES"/>
    <property type="match status" value="1"/>
</dbReference>
<dbReference type="InterPro" id="IPR012000">
    <property type="entry name" value="Thiamin_PyroP_enz_cen_dom"/>
</dbReference>